<dbReference type="EMBL" id="JANBPG010000056">
    <property type="protein sequence ID" value="KAJ1900865.1"/>
    <property type="molecule type" value="Genomic_DNA"/>
</dbReference>
<organism evidence="1 2">
    <name type="scientific">Kickxella alabastrina</name>
    <dbReference type="NCBI Taxonomy" id="61397"/>
    <lineage>
        <taxon>Eukaryota</taxon>
        <taxon>Fungi</taxon>
        <taxon>Fungi incertae sedis</taxon>
        <taxon>Zoopagomycota</taxon>
        <taxon>Kickxellomycotina</taxon>
        <taxon>Kickxellomycetes</taxon>
        <taxon>Kickxellales</taxon>
        <taxon>Kickxellaceae</taxon>
        <taxon>Kickxella</taxon>
    </lineage>
</organism>
<comment type="caution">
    <text evidence="1">The sequence shown here is derived from an EMBL/GenBank/DDBJ whole genome shotgun (WGS) entry which is preliminary data.</text>
</comment>
<name>A0ACC1ITX7_9FUNG</name>
<keyword evidence="2" id="KW-1185">Reference proteome</keyword>
<sequence>MNKQSASALKTTFEKTESEASAKRKGLRGVFEARAEWSAEDRETGLLRLFRDGESNDGKEPALCNATEADSGTETQVVGVLAVPGYMTPTDFMSFAGLFRDSIGHTRVIRDADSHNHYIIMLQFTSAAQAGEFYTQYNGKTFSPLEPETCYVVFINLVDCDAREVQHCQYKNGRVQVLPEKLFLQADGSDLPACPVCLERLDSTTAGLLTILCQHTFHRRCLAQWGDGTCPVCRYSQTAPFVDHEQFQKTVSLDHDHSPDNVSRCHECRRTDDLWICLICGSIGCGRYANAHAKDHFTNTQHPYSMKLESQVVWDYIGDGYVHRLLQSTQGGKVVAMNTPPARPASAAAVMELGSAGLRDEKEEAALSEAQIMLNVQLESQKEHYDIQIARLQHQLAQRPKAQADLEHRLADVQRQNTDLRAQLREQCKMADTREAKAEDERRQWVAEKSRLEAAAAKWIKKSTEDARFLMEERAMSKNLVENQDVLKSEVADLKAKIVDMEEQVRDLSFFISTQQAISAELGAGEGGELHGATVIGVAEAPKKHGKGKQRIPR</sequence>
<dbReference type="Proteomes" id="UP001150581">
    <property type="component" value="Unassembled WGS sequence"/>
</dbReference>
<protein>
    <submittedName>
        <fullName evidence="1">Uncharacterized protein</fullName>
    </submittedName>
</protein>
<gene>
    <name evidence="1" type="ORF">LPJ66_001191</name>
</gene>
<proteinExistence type="predicted"/>
<evidence type="ECO:0000313" key="2">
    <source>
        <dbReference type="Proteomes" id="UP001150581"/>
    </source>
</evidence>
<reference evidence="1" key="1">
    <citation type="submission" date="2022-07" db="EMBL/GenBank/DDBJ databases">
        <title>Phylogenomic reconstructions and comparative analyses of Kickxellomycotina fungi.</title>
        <authorList>
            <person name="Reynolds N.K."/>
            <person name="Stajich J.E."/>
            <person name="Barry K."/>
            <person name="Grigoriev I.V."/>
            <person name="Crous P."/>
            <person name="Smith M.E."/>
        </authorList>
    </citation>
    <scope>NUCLEOTIDE SEQUENCE</scope>
    <source>
        <strain evidence="1">Benny 63K</strain>
    </source>
</reference>
<evidence type="ECO:0000313" key="1">
    <source>
        <dbReference type="EMBL" id="KAJ1900865.1"/>
    </source>
</evidence>
<accession>A0ACC1ITX7</accession>